<gene>
    <name evidence="2" type="ORF">MSPICULIGERA_LOCUS11227</name>
</gene>
<dbReference type="EMBL" id="CATQJA010002608">
    <property type="protein sequence ID" value="CAJ0572851.1"/>
    <property type="molecule type" value="Genomic_DNA"/>
</dbReference>
<feature type="transmembrane region" description="Helical" evidence="1">
    <location>
        <begin position="119"/>
        <end position="139"/>
    </location>
</feature>
<protein>
    <submittedName>
        <fullName evidence="2">Uncharacterized protein</fullName>
    </submittedName>
</protein>
<sequence>MDGSGHPAGQHRRLCAAKGSIRDERAVHERPHDSVDEFVVVKSGVGRPLERLRGDVCDGRRGNHVPRIPRDDRSPASPKETIGYLVVVTPTLQLFCKALNWTCLEPVIRRYCPPCKTRLAKLAQFISGGGSTVALGGLWLTTGLGWAASPLPMVCIVVHAALYSMLYLVLPVGNVIGALLSAPLTTAFGCKRALIGGRAAVSGAPEGPEQAEEIVSGP</sequence>
<evidence type="ECO:0000313" key="3">
    <source>
        <dbReference type="Proteomes" id="UP001177023"/>
    </source>
</evidence>
<proteinExistence type="predicted"/>
<feature type="non-terminal residue" evidence="2">
    <location>
        <position position="218"/>
    </location>
</feature>
<keyword evidence="1" id="KW-0472">Membrane</keyword>
<reference evidence="2" key="1">
    <citation type="submission" date="2023-06" db="EMBL/GenBank/DDBJ databases">
        <authorList>
            <person name="Delattre M."/>
        </authorList>
    </citation>
    <scope>NUCLEOTIDE SEQUENCE</scope>
    <source>
        <strain evidence="2">AF72</strain>
    </source>
</reference>
<name>A0AA36CPE5_9BILA</name>
<accession>A0AA36CPE5</accession>
<organism evidence="2 3">
    <name type="scientific">Mesorhabditis spiculigera</name>
    <dbReference type="NCBI Taxonomy" id="96644"/>
    <lineage>
        <taxon>Eukaryota</taxon>
        <taxon>Metazoa</taxon>
        <taxon>Ecdysozoa</taxon>
        <taxon>Nematoda</taxon>
        <taxon>Chromadorea</taxon>
        <taxon>Rhabditida</taxon>
        <taxon>Rhabditina</taxon>
        <taxon>Rhabditomorpha</taxon>
        <taxon>Rhabditoidea</taxon>
        <taxon>Rhabditidae</taxon>
        <taxon>Mesorhabditinae</taxon>
        <taxon>Mesorhabditis</taxon>
    </lineage>
</organism>
<keyword evidence="3" id="KW-1185">Reference proteome</keyword>
<dbReference type="Proteomes" id="UP001177023">
    <property type="component" value="Unassembled WGS sequence"/>
</dbReference>
<evidence type="ECO:0000256" key="1">
    <source>
        <dbReference type="SAM" id="Phobius"/>
    </source>
</evidence>
<evidence type="ECO:0000313" key="2">
    <source>
        <dbReference type="EMBL" id="CAJ0572851.1"/>
    </source>
</evidence>
<dbReference type="AlphaFoldDB" id="A0AA36CPE5"/>
<keyword evidence="1" id="KW-0812">Transmembrane</keyword>
<comment type="caution">
    <text evidence="2">The sequence shown here is derived from an EMBL/GenBank/DDBJ whole genome shotgun (WGS) entry which is preliminary data.</text>
</comment>
<keyword evidence="1" id="KW-1133">Transmembrane helix</keyword>